<dbReference type="InterPro" id="IPR001087">
    <property type="entry name" value="GDSL"/>
</dbReference>
<evidence type="ECO:0000256" key="5">
    <source>
        <dbReference type="SAM" id="SignalP"/>
    </source>
</evidence>
<evidence type="ECO:0000313" key="7">
    <source>
        <dbReference type="Proteomes" id="UP001372338"/>
    </source>
</evidence>
<dbReference type="PANTHER" id="PTHR46020:SF30">
    <property type="entry name" value="GDSL-LIKE LIPASE_ACYLHYDROLASE"/>
    <property type="match status" value="1"/>
</dbReference>
<dbReference type="Pfam" id="PF00657">
    <property type="entry name" value="Lipase_GDSL"/>
    <property type="match status" value="1"/>
</dbReference>
<dbReference type="Proteomes" id="UP001372338">
    <property type="component" value="Unassembled WGS sequence"/>
</dbReference>
<dbReference type="GO" id="GO:0016042">
    <property type="term" value="P:lipid catabolic process"/>
    <property type="evidence" value="ECO:0007669"/>
    <property type="project" value="UniProtKB-KW"/>
</dbReference>
<evidence type="ECO:0000256" key="4">
    <source>
        <dbReference type="ARBA" id="ARBA00023098"/>
    </source>
</evidence>
<feature type="chain" id="PRO_5042894180" description="GDSL esterase/lipase" evidence="5">
    <location>
        <begin position="30"/>
        <end position="355"/>
    </location>
</feature>
<keyword evidence="2" id="KW-0378">Hydrolase</keyword>
<keyword evidence="3" id="KW-0442">Lipid degradation</keyword>
<evidence type="ECO:0000313" key="6">
    <source>
        <dbReference type="EMBL" id="KAK7267963.1"/>
    </source>
</evidence>
<sequence>MMSSHNSNLFCLFCLSLLLLLSGQSGMQAEARVQRDLLNNHYHPTKLFVFGDSYADTGNTRKSQGGSWKEPYGITFPGEPAGRWSDGRVFTDYISKFLRLKSPIPYKLRKVGMPQHLKYGMNFAFGGTGVFNTSSSNPNMTIQIDFFEQLVKDKVYTASDLSNSVSYVSVAGNDYNFYLARNGSIEGFPSFISSVVNQTTKNLIRIQKLGVKKIVVGGLQPLGCLPQTTASSSFKQCDSTSNNLVLLHNNLLNQSVTKLNQESKNNILILDLFDSFMSVLNHTSTYNIQESLKPCCFGVSSNYNCGSVENNEKKYTLCDKPKSTFFWDGLHPTQAGWHAVYNKLQTTNALQQLLY</sequence>
<dbReference type="SUPFAM" id="SSF52266">
    <property type="entry name" value="SGNH hydrolase"/>
    <property type="match status" value="1"/>
</dbReference>
<comment type="caution">
    <text evidence="6">The sequence shown here is derived from an EMBL/GenBank/DDBJ whole genome shotgun (WGS) entry which is preliminary data.</text>
</comment>
<keyword evidence="5" id="KW-0732">Signal</keyword>
<evidence type="ECO:0000256" key="3">
    <source>
        <dbReference type="ARBA" id="ARBA00022963"/>
    </source>
</evidence>
<accession>A0AAN9FA37</accession>
<comment type="similarity">
    <text evidence="1">Belongs to the 'GDSL' lipolytic enzyme family.</text>
</comment>
<dbReference type="EMBL" id="JAYWIO010000004">
    <property type="protein sequence ID" value="KAK7267963.1"/>
    <property type="molecule type" value="Genomic_DNA"/>
</dbReference>
<dbReference type="AlphaFoldDB" id="A0AAN9FA37"/>
<dbReference type="InterPro" id="IPR036514">
    <property type="entry name" value="SGNH_hydro_sf"/>
</dbReference>
<reference evidence="6 7" key="1">
    <citation type="submission" date="2024-01" db="EMBL/GenBank/DDBJ databases">
        <title>The genomes of 5 underutilized Papilionoideae crops provide insights into root nodulation and disease resistanc.</title>
        <authorList>
            <person name="Yuan L."/>
        </authorList>
    </citation>
    <scope>NUCLEOTIDE SEQUENCE [LARGE SCALE GENOMIC DNA]</scope>
    <source>
        <strain evidence="6">ZHUSHIDOU_FW_LH</strain>
        <tissue evidence="6">Leaf</tissue>
    </source>
</reference>
<proteinExistence type="inferred from homology"/>
<dbReference type="GO" id="GO:0016788">
    <property type="term" value="F:hydrolase activity, acting on ester bonds"/>
    <property type="evidence" value="ECO:0007669"/>
    <property type="project" value="InterPro"/>
</dbReference>
<name>A0AAN9FA37_CROPI</name>
<evidence type="ECO:0008006" key="8">
    <source>
        <dbReference type="Google" id="ProtNLM"/>
    </source>
</evidence>
<protein>
    <recommendedName>
        <fullName evidence="8">GDSL esterase/lipase</fullName>
    </recommendedName>
</protein>
<evidence type="ECO:0000256" key="1">
    <source>
        <dbReference type="ARBA" id="ARBA00008668"/>
    </source>
</evidence>
<evidence type="ECO:0000256" key="2">
    <source>
        <dbReference type="ARBA" id="ARBA00022801"/>
    </source>
</evidence>
<organism evidence="6 7">
    <name type="scientific">Crotalaria pallida</name>
    <name type="common">Smooth rattlebox</name>
    <name type="synonym">Crotalaria striata</name>
    <dbReference type="NCBI Taxonomy" id="3830"/>
    <lineage>
        <taxon>Eukaryota</taxon>
        <taxon>Viridiplantae</taxon>
        <taxon>Streptophyta</taxon>
        <taxon>Embryophyta</taxon>
        <taxon>Tracheophyta</taxon>
        <taxon>Spermatophyta</taxon>
        <taxon>Magnoliopsida</taxon>
        <taxon>eudicotyledons</taxon>
        <taxon>Gunneridae</taxon>
        <taxon>Pentapetalae</taxon>
        <taxon>rosids</taxon>
        <taxon>fabids</taxon>
        <taxon>Fabales</taxon>
        <taxon>Fabaceae</taxon>
        <taxon>Papilionoideae</taxon>
        <taxon>50 kb inversion clade</taxon>
        <taxon>genistoids sensu lato</taxon>
        <taxon>core genistoids</taxon>
        <taxon>Crotalarieae</taxon>
        <taxon>Crotalaria</taxon>
    </lineage>
</organism>
<dbReference type="Gene3D" id="3.40.50.1110">
    <property type="entry name" value="SGNH hydrolase"/>
    <property type="match status" value="1"/>
</dbReference>
<keyword evidence="4" id="KW-0443">Lipid metabolism</keyword>
<gene>
    <name evidence="6" type="ORF">RIF29_20644</name>
</gene>
<keyword evidence="7" id="KW-1185">Reference proteome</keyword>
<feature type="signal peptide" evidence="5">
    <location>
        <begin position="1"/>
        <end position="29"/>
    </location>
</feature>
<dbReference type="PANTHER" id="PTHR46020">
    <property type="entry name" value="OSJNBB0059K02.9 PROTEIN"/>
    <property type="match status" value="1"/>
</dbReference>